<dbReference type="Proteomes" id="UP000244201">
    <property type="component" value="Chromosome"/>
</dbReference>
<dbReference type="AlphaFoldDB" id="A0A2R4T0M7"/>
<dbReference type="GeneID" id="55655829"/>
<evidence type="ECO:0000313" key="2">
    <source>
        <dbReference type="EMBL" id="AVZ72676.1"/>
    </source>
</evidence>
<proteinExistence type="predicted"/>
<evidence type="ECO:0000256" key="1">
    <source>
        <dbReference type="SAM" id="MobiDB-lite"/>
    </source>
</evidence>
<keyword evidence="3" id="KW-1185">Reference proteome</keyword>
<reference evidence="2 3" key="1">
    <citation type="submission" date="2018-01" db="EMBL/GenBank/DDBJ databases">
        <title>Complete genome sequence of Streptomyces lunaelactis MM109T, a Ferroverdin A producer isolated from cave moonmilk deposits.</title>
        <authorList>
            <person name="Naome A."/>
            <person name="Martinet L."/>
            <person name="Maciejewska M."/>
            <person name="Anderssen S."/>
            <person name="Adam D."/>
            <person name="Tenconi E."/>
            <person name="Deflandre B."/>
            <person name="Arguelles-Arias A."/>
            <person name="Calusinska M."/>
            <person name="Copieters W."/>
            <person name="Karim L."/>
            <person name="Hanikenne M."/>
            <person name="Baurain D."/>
            <person name="van Wezel G."/>
            <person name="Smargiasso N."/>
            <person name="de Pauw E."/>
            <person name="Delfosse P."/>
            <person name="Rigali S."/>
        </authorList>
    </citation>
    <scope>NUCLEOTIDE SEQUENCE [LARGE SCALE GENOMIC DNA]</scope>
    <source>
        <strain evidence="2 3">MM109</strain>
    </source>
</reference>
<dbReference type="RefSeq" id="WP_108148358.1">
    <property type="nucleotide sequence ID" value="NZ_CP026304.1"/>
</dbReference>
<sequence>MEHYRYPPVEADRIDPFDSEQAGPQYVIFGGPRSTYAFADPAKKYDGHLAEWIPMGYMILRHAQKVAVFSHGEVAREWPGLHRAPRVDPPETPARAASPHAATLRELASSHATWLRSVCGYLVKTPSGPATSSEDAYDRAAAFELAAEASRNEGRAALWFVHTAENWH</sequence>
<protein>
    <submittedName>
        <fullName evidence="2">Uncharacterized protein</fullName>
    </submittedName>
</protein>
<name>A0A2R4T0M7_9ACTN</name>
<accession>A0A2R4T0M7</accession>
<organism evidence="2 3">
    <name type="scientific">Streptomyces lunaelactis</name>
    <dbReference type="NCBI Taxonomy" id="1535768"/>
    <lineage>
        <taxon>Bacteria</taxon>
        <taxon>Bacillati</taxon>
        <taxon>Actinomycetota</taxon>
        <taxon>Actinomycetes</taxon>
        <taxon>Kitasatosporales</taxon>
        <taxon>Streptomycetaceae</taxon>
        <taxon>Streptomyces</taxon>
    </lineage>
</organism>
<feature type="region of interest" description="Disordered" evidence="1">
    <location>
        <begin position="82"/>
        <end position="101"/>
    </location>
</feature>
<evidence type="ECO:0000313" key="3">
    <source>
        <dbReference type="Proteomes" id="UP000244201"/>
    </source>
</evidence>
<dbReference type="OrthoDB" id="4193796at2"/>
<dbReference type="KEGG" id="slk:SLUN_11210"/>
<gene>
    <name evidence="2" type="ORF">SLUN_11210</name>
</gene>
<dbReference type="EMBL" id="CP026304">
    <property type="protein sequence ID" value="AVZ72676.1"/>
    <property type="molecule type" value="Genomic_DNA"/>
</dbReference>